<dbReference type="GO" id="GO:0005886">
    <property type="term" value="C:plasma membrane"/>
    <property type="evidence" value="ECO:0007669"/>
    <property type="project" value="UniProtKB-SubCell"/>
</dbReference>
<dbReference type="InterPro" id="IPR000664">
    <property type="entry name" value="Lethal2_giant"/>
</dbReference>
<keyword evidence="8" id="KW-0597">Phosphoprotein</keyword>
<dbReference type="InterPro" id="IPR001680">
    <property type="entry name" value="WD40_rpt"/>
</dbReference>
<dbReference type="PANTHER" id="PTHR10241">
    <property type="entry name" value="LETHAL 2 GIANT LARVAE PROTEIN"/>
    <property type="match status" value="1"/>
</dbReference>
<evidence type="ECO:0000259" key="17">
    <source>
        <dbReference type="PROSITE" id="PS50892"/>
    </source>
</evidence>
<keyword evidence="12 15" id="KW-0175">Coiled coil</keyword>
<dbReference type="InterPro" id="IPR013905">
    <property type="entry name" value="Lgl_C_dom"/>
</dbReference>
<feature type="compositionally biased region" description="Polar residues" evidence="16">
    <location>
        <begin position="1055"/>
        <end position="1071"/>
    </location>
</feature>
<keyword evidence="10" id="KW-0677">Repeat</keyword>
<feature type="region of interest" description="Disordered" evidence="16">
    <location>
        <begin position="640"/>
        <end position="679"/>
    </location>
</feature>
<feature type="compositionally biased region" description="Basic and acidic residues" evidence="16">
    <location>
        <begin position="652"/>
        <end position="666"/>
    </location>
</feature>
<dbReference type="GO" id="GO:0006893">
    <property type="term" value="P:Golgi to plasma membrane transport"/>
    <property type="evidence" value="ECO:0007669"/>
    <property type="project" value="TreeGrafter"/>
</dbReference>
<dbReference type="Pfam" id="PF08366">
    <property type="entry name" value="LLGL"/>
    <property type="match status" value="1"/>
</dbReference>
<feature type="domain" description="V-SNARE coiled-coil homology" evidence="17">
    <location>
        <begin position="1254"/>
        <end position="1314"/>
    </location>
</feature>
<dbReference type="PROSITE" id="PS50892">
    <property type="entry name" value="V_SNARE"/>
    <property type="match status" value="1"/>
</dbReference>
<keyword evidence="6" id="KW-0268">Exocytosis</keyword>
<dbReference type="GeneID" id="100744239"/>
<dbReference type="Gene3D" id="2.130.10.10">
    <property type="entry name" value="YVTN repeat-like/Quinoprotein amine dehydrogenase"/>
    <property type="match status" value="2"/>
</dbReference>
<accession>A0A6P3ULJ5</accession>
<evidence type="ECO:0000256" key="4">
    <source>
        <dbReference type="ARBA" id="ARBA00022448"/>
    </source>
</evidence>
<dbReference type="InterPro" id="IPR015943">
    <property type="entry name" value="WD40/YVTN_repeat-like_dom_sf"/>
</dbReference>
<feature type="compositionally biased region" description="Basic and acidic residues" evidence="16">
    <location>
        <begin position="535"/>
        <end position="546"/>
    </location>
</feature>
<keyword evidence="4" id="KW-0813">Transport</keyword>
<gene>
    <name evidence="19" type="primary">LOC100744239</name>
</gene>
<keyword evidence="7" id="KW-0963">Cytoplasm</keyword>
<feature type="compositionally biased region" description="Basic and acidic residues" evidence="16">
    <location>
        <begin position="697"/>
        <end position="712"/>
    </location>
</feature>
<keyword evidence="18" id="KW-1185">Reference proteome</keyword>
<evidence type="ECO:0000313" key="18">
    <source>
        <dbReference type="Proteomes" id="UP000515180"/>
    </source>
</evidence>
<evidence type="ECO:0000256" key="15">
    <source>
        <dbReference type="PROSITE-ProRule" id="PRU00290"/>
    </source>
</evidence>
<evidence type="ECO:0000256" key="10">
    <source>
        <dbReference type="ARBA" id="ARBA00022737"/>
    </source>
</evidence>
<dbReference type="Pfam" id="PF08596">
    <property type="entry name" value="Lgl_C"/>
    <property type="match status" value="1"/>
</dbReference>
<dbReference type="SUPFAM" id="SSF58038">
    <property type="entry name" value="SNARE fusion complex"/>
    <property type="match status" value="1"/>
</dbReference>
<dbReference type="SUPFAM" id="SSF50978">
    <property type="entry name" value="WD40 repeat-like"/>
    <property type="match status" value="2"/>
</dbReference>
<feature type="region of interest" description="Disordered" evidence="16">
    <location>
        <begin position="535"/>
        <end position="565"/>
    </location>
</feature>
<dbReference type="Proteomes" id="UP000515180">
    <property type="component" value="Unplaced"/>
</dbReference>
<evidence type="ECO:0000256" key="6">
    <source>
        <dbReference type="ARBA" id="ARBA00022483"/>
    </source>
</evidence>
<dbReference type="Gene3D" id="1.20.5.110">
    <property type="match status" value="1"/>
</dbReference>
<keyword evidence="11" id="KW-0653">Protein transport</keyword>
<evidence type="ECO:0000256" key="2">
    <source>
        <dbReference type="ARBA" id="ARBA00004496"/>
    </source>
</evidence>
<evidence type="ECO:0000256" key="8">
    <source>
        <dbReference type="ARBA" id="ARBA00022553"/>
    </source>
</evidence>
<keyword evidence="9" id="KW-0853">WD repeat</keyword>
<evidence type="ECO:0000256" key="14">
    <source>
        <dbReference type="ARBA" id="ARBA00067543"/>
    </source>
</evidence>
<protein>
    <recommendedName>
        <fullName evidence="14">Syntaxin-binding protein 5-like</fullName>
    </recommendedName>
</protein>
<dbReference type="SMART" id="SM00320">
    <property type="entry name" value="WD40"/>
    <property type="match status" value="6"/>
</dbReference>
<keyword evidence="13" id="KW-0472">Membrane</keyword>
<dbReference type="GO" id="GO:0031201">
    <property type="term" value="C:SNARE complex"/>
    <property type="evidence" value="ECO:0007669"/>
    <property type="project" value="TreeGrafter"/>
</dbReference>
<dbReference type="GO" id="GO:0015031">
    <property type="term" value="P:protein transport"/>
    <property type="evidence" value="ECO:0007669"/>
    <property type="project" value="UniProtKB-KW"/>
</dbReference>
<dbReference type="RefSeq" id="XP_012236468.1">
    <property type="nucleotide sequence ID" value="XM_012381045.3"/>
</dbReference>
<evidence type="ECO:0000256" key="5">
    <source>
        <dbReference type="ARBA" id="ARBA00022475"/>
    </source>
</evidence>
<dbReference type="GO" id="GO:0019905">
    <property type="term" value="F:syntaxin binding"/>
    <property type="evidence" value="ECO:0007669"/>
    <property type="project" value="TreeGrafter"/>
</dbReference>
<dbReference type="InterPro" id="IPR013577">
    <property type="entry name" value="LLGL2"/>
</dbReference>
<dbReference type="FunFam" id="1.20.5.110:FF:000001">
    <property type="entry name" value="syntaxin-binding protein 5 isoform X1"/>
    <property type="match status" value="1"/>
</dbReference>
<evidence type="ECO:0000256" key="16">
    <source>
        <dbReference type="SAM" id="MobiDB-lite"/>
    </source>
</evidence>
<evidence type="ECO:0000256" key="1">
    <source>
        <dbReference type="ARBA" id="ARBA00004202"/>
    </source>
</evidence>
<dbReference type="GO" id="GO:0006887">
    <property type="term" value="P:exocytosis"/>
    <property type="evidence" value="ECO:0007669"/>
    <property type="project" value="UniProtKB-KW"/>
</dbReference>
<evidence type="ECO:0000256" key="9">
    <source>
        <dbReference type="ARBA" id="ARBA00022574"/>
    </source>
</evidence>
<evidence type="ECO:0000256" key="3">
    <source>
        <dbReference type="ARBA" id="ARBA00008070"/>
    </source>
</evidence>
<feature type="region of interest" description="Disordered" evidence="16">
    <location>
        <begin position="789"/>
        <end position="835"/>
    </location>
</feature>
<evidence type="ECO:0000256" key="13">
    <source>
        <dbReference type="ARBA" id="ARBA00023136"/>
    </source>
</evidence>
<dbReference type="CTD" id="32217"/>
<feature type="compositionally biased region" description="Low complexity" evidence="16">
    <location>
        <begin position="549"/>
        <end position="563"/>
    </location>
</feature>
<feature type="region of interest" description="Disordered" evidence="16">
    <location>
        <begin position="695"/>
        <end position="730"/>
    </location>
</feature>
<organism evidence="18 19">
    <name type="scientific">Bombus impatiens</name>
    <name type="common">Bumblebee</name>
    <dbReference type="NCBI Taxonomy" id="132113"/>
    <lineage>
        <taxon>Eukaryota</taxon>
        <taxon>Metazoa</taxon>
        <taxon>Ecdysozoa</taxon>
        <taxon>Arthropoda</taxon>
        <taxon>Hexapoda</taxon>
        <taxon>Insecta</taxon>
        <taxon>Pterygota</taxon>
        <taxon>Neoptera</taxon>
        <taxon>Endopterygota</taxon>
        <taxon>Hymenoptera</taxon>
        <taxon>Apocrita</taxon>
        <taxon>Aculeata</taxon>
        <taxon>Apoidea</taxon>
        <taxon>Anthophila</taxon>
        <taxon>Apidae</taxon>
        <taxon>Bombus</taxon>
        <taxon>Pyrobombus</taxon>
    </lineage>
</organism>
<dbReference type="InterPro" id="IPR042855">
    <property type="entry name" value="V_SNARE_CC"/>
</dbReference>
<dbReference type="CDD" id="cd15873">
    <property type="entry name" value="R-SNARE_STXBP5_6"/>
    <property type="match status" value="1"/>
</dbReference>
<evidence type="ECO:0000256" key="12">
    <source>
        <dbReference type="ARBA" id="ARBA00023054"/>
    </source>
</evidence>
<dbReference type="GO" id="GO:0005096">
    <property type="term" value="F:GTPase activator activity"/>
    <property type="evidence" value="ECO:0007669"/>
    <property type="project" value="TreeGrafter"/>
</dbReference>
<evidence type="ECO:0000313" key="19">
    <source>
        <dbReference type="RefSeq" id="XP_012236468.1"/>
    </source>
</evidence>
<evidence type="ECO:0000256" key="11">
    <source>
        <dbReference type="ARBA" id="ARBA00022927"/>
    </source>
</evidence>
<comment type="similarity">
    <text evidence="3">Belongs to the WD repeat L(2)GL family.</text>
</comment>
<proteinExistence type="inferred from homology"/>
<feature type="compositionally biased region" description="Low complexity" evidence="16">
    <location>
        <begin position="789"/>
        <end position="808"/>
    </location>
</feature>
<feature type="region of interest" description="Disordered" evidence="16">
    <location>
        <begin position="1047"/>
        <end position="1071"/>
    </location>
</feature>
<name>A0A6P3ULJ5_BOMIM</name>
<feature type="compositionally biased region" description="Basic and acidic residues" evidence="16">
    <location>
        <begin position="815"/>
        <end position="825"/>
    </location>
</feature>
<dbReference type="PRINTS" id="PR00962">
    <property type="entry name" value="LETHAL2GIANT"/>
</dbReference>
<dbReference type="GO" id="GO:0045159">
    <property type="term" value="F:myosin II binding"/>
    <property type="evidence" value="ECO:0007669"/>
    <property type="project" value="TreeGrafter"/>
</dbReference>
<feature type="compositionally biased region" description="Polar residues" evidence="16">
    <location>
        <begin position="667"/>
        <end position="679"/>
    </location>
</feature>
<sequence>MKKFTIKGVLDGFRSSVPQPVKPDQEIVENLRPEHFQVKKTFRHGFPHQPTAVAFDPVQRLLAIGTKSGSLRILGRPGVDAHVRHEGCTAVVQLQFLINEGALVSATADDTLHLWNFRQKIPQVVQSLKFQRERITCIHLPLQSKWLYVGTERGNIHVLHIETFVLSGYVINWNKAIEVSRKTHPGAVVHLSDNPLDLSKMLIGYESGQMVFWDLKTKNAEYRCHSDVPLKSISWHHEGKQFMCSHTDGSLATWTVRQVKPTNITHPHAKTTKDGEPEPCKPIQKVEWKLSRSGEAYVIFSGGLAYDTTGRTPSITVIHGKTTTVLEMEHNVIDFITLCENPWTSDYQDPYAVVVLLQNDLVVIDLLTPGFPCFENPYPMDIHESPVTCCAYFADCPSDLVPAFYSVGSKSQKKTGFSEKDWPISGGEWSSSSSGYNEIILTGHADGSIKFWDASAGTLQVLYKLKTAKLFEKGRTRSIDSEEDPLAIQLIFLCPESRKLAIAGSGRHVVLFKFKKVESMSEVVTLEISLTADPAKEIESSSDHDSPAGNTSGSSESKNNESNQPLKVKTGLQKRAAGFQATLVCLTIANIGEQAENITALSLNSSYGLMAYGNESGIVIIDIVQKISLIVLNTADIGGNTDPCQRVLRSPKRQDELKRENEDKARSPSTDQTHGDSTVESEGLLAILADNVQHSQPRGEFHTGSKNEKGTVEESVNETNKSGGTVNEEDCTKNHGWKGFSLKRQLSKVDLKIKSTFTPTLVTSQNGVGTDSSSQKSSVFYCNIPENASSLSPVESTVSESSLSSEGSIPGRESPLNDDKKRNNQEAKSPVIEGDKNKSILRFSTDNENVIEKSDAVRPVNLTLAESCEMKPPRLMKIVKMKQAKREGRLLSVPNLKFAKNDPAICDLRCEETNTASESFTCNLIRRFSRVDKYDSSFQRSRSSSMSSLENITTETISCLTFADSYTKKSDTSPVPTLWIGTSLGSIQTVIFNTPARGERHAHPVVVSTCNGSTFKLKGCILSMFFLDCNGALIPYSYESWKDDSMESKERNRSQGKCNSRTSSPSMNTQVATGEGFEDRQFVVLASEKQARVVALPSQNCQYRQQLAESHIVIKAEITSLKDNVCLVCYISNGHITTYSLPSLRPLIDVDFLPLIDLRIAKTLCFSNRGHGLYLSSPTEIQKFSVSSQFCGELTEMMGDLFTGHDMPEPPKESFFKGLFGGGSRSLDREELFGESSGRASRTVAKHIPGPNAATENMRERVTTATGEVNVAHQMVLERGEKLSQLEERTGRMMSEAEGFSQSAHGLMLKYKDKKWYQL</sequence>
<reference evidence="19" key="1">
    <citation type="submission" date="2025-08" db="UniProtKB">
        <authorList>
            <consortium name="RefSeq"/>
        </authorList>
    </citation>
    <scope>IDENTIFICATION</scope>
</reference>
<dbReference type="FunFam" id="2.130.10.10:FF:000521">
    <property type="entry name" value="syntaxin-binding protein 5-like isoform X1"/>
    <property type="match status" value="1"/>
</dbReference>
<dbReference type="PANTHER" id="PTHR10241:SF25">
    <property type="entry name" value="TOMOSYN, ISOFORM C"/>
    <property type="match status" value="1"/>
</dbReference>
<keyword evidence="5" id="KW-1003">Cell membrane</keyword>
<dbReference type="OrthoDB" id="19944at2759"/>
<dbReference type="InterPro" id="IPR036322">
    <property type="entry name" value="WD40_repeat_dom_sf"/>
</dbReference>
<evidence type="ECO:0000256" key="7">
    <source>
        <dbReference type="ARBA" id="ARBA00022490"/>
    </source>
</evidence>
<comment type="subcellular location">
    <subcellularLocation>
        <location evidence="1">Cell membrane</location>
        <topology evidence="1">Peripheral membrane protein</topology>
    </subcellularLocation>
    <subcellularLocation>
        <location evidence="2">Cytoplasm</location>
    </subcellularLocation>
</comment>